<dbReference type="AlphaFoldDB" id="A0A0K0F7G1"/>
<dbReference type="PANTHER" id="PTHR41148">
    <property type="entry name" value="LP09875P"/>
    <property type="match status" value="1"/>
</dbReference>
<dbReference type="WBParaSite" id="SVE_0475800.1">
    <property type="protein sequence ID" value="SVE_0475800.1"/>
    <property type="gene ID" value="SVE_0475800"/>
</dbReference>
<evidence type="ECO:0000313" key="2">
    <source>
        <dbReference type="WBParaSite" id="SVE_0475800.1"/>
    </source>
</evidence>
<proteinExistence type="predicted"/>
<accession>A0A0K0F7G1</accession>
<protein>
    <submittedName>
        <fullName evidence="2">PID domain-containing protein</fullName>
    </submittedName>
</protein>
<dbReference type="PANTHER" id="PTHR41148:SF1">
    <property type="entry name" value="LP09875P"/>
    <property type="match status" value="1"/>
</dbReference>
<dbReference type="Proteomes" id="UP000035680">
    <property type="component" value="Unassembled WGS sequence"/>
</dbReference>
<name>A0A0K0F7G1_STRVS</name>
<dbReference type="STRING" id="75913.A0A0K0F7G1"/>
<dbReference type="SUPFAM" id="SSF50729">
    <property type="entry name" value="PH domain-like"/>
    <property type="match status" value="1"/>
</dbReference>
<reference evidence="2" key="2">
    <citation type="submission" date="2015-08" db="UniProtKB">
        <authorList>
            <consortium name="WormBaseParasite"/>
        </authorList>
    </citation>
    <scope>IDENTIFICATION</scope>
</reference>
<keyword evidence="1" id="KW-1185">Reference proteome</keyword>
<organism evidence="1 2">
    <name type="scientific">Strongyloides venezuelensis</name>
    <name type="common">Threadworm</name>
    <dbReference type="NCBI Taxonomy" id="75913"/>
    <lineage>
        <taxon>Eukaryota</taxon>
        <taxon>Metazoa</taxon>
        <taxon>Ecdysozoa</taxon>
        <taxon>Nematoda</taxon>
        <taxon>Chromadorea</taxon>
        <taxon>Rhabditida</taxon>
        <taxon>Tylenchina</taxon>
        <taxon>Panagrolaimomorpha</taxon>
        <taxon>Strongyloidoidea</taxon>
        <taxon>Strongyloididae</taxon>
        <taxon>Strongyloides</taxon>
    </lineage>
</organism>
<reference evidence="1" key="1">
    <citation type="submission" date="2014-07" db="EMBL/GenBank/DDBJ databases">
        <authorList>
            <person name="Martin A.A"/>
            <person name="De Silva N."/>
        </authorList>
    </citation>
    <scope>NUCLEOTIDE SEQUENCE</scope>
</reference>
<sequence>MIWLLDKKKSKTYFYVWYLGVQETNCLRDKNETNYLMNEKLKNFFGNVGNKATISLSQKRLKLIQTIPMMNKSGYIKMKSMCINIPTHCITFSMIGNMPFNDTIAVTMIILNPEMNSPIHVHFYRCDTSQIAQMFHEKIQYLINLFNNKRLLYNLEQRLYLKNTINCSKNFSEFNASSFMRNNTVISDFVKNDFVNRQKLSSRHSISTLPNDYNFFDNKITNKLEFNTINLSREEKRKSMGNLLFLSDNVKFHPDITTSKQDTFSQRIYVKKNNNTYSSSTQNSSLGKLFKRKRLPSSMLGSSNH</sequence>
<evidence type="ECO:0000313" key="1">
    <source>
        <dbReference type="Proteomes" id="UP000035680"/>
    </source>
</evidence>